<evidence type="ECO:0000313" key="1">
    <source>
        <dbReference type="EMBL" id="KAF9646071.1"/>
    </source>
</evidence>
<dbReference type="EMBL" id="MU118068">
    <property type="protein sequence ID" value="KAF9646071.1"/>
    <property type="molecule type" value="Genomic_DNA"/>
</dbReference>
<reference evidence="1" key="2">
    <citation type="journal article" date="2020" name="Nat. Commun.">
        <title>Large-scale genome sequencing of mycorrhizal fungi provides insights into the early evolution of symbiotic traits.</title>
        <authorList>
            <person name="Miyauchi S."/>
            <person name="Kiss E."/>
            <person name="Kuo A."/>
            <person name="Drula E."/>
            <person name="Kohler A."/>
            <person name="Sanchez-Garcia M."/>
            <person name="Morin E."/>
            <person name="Andreopoulos B."/>
            <person name="Barry K.W."/>
            <person name="Bonito G."/>
            <person name="Buee M."/>
            <person name="Carver A."/>
            <person name="Chen C."/>
            <person name="Cichocki N."/>
            <person name="Clum A."/>
            <person name="Culley D."/>
            <person name="Crous P.W."/>
            <person name="Fauchery L."/>
            <person name="Girlanda M."/>
            <person name="Hayes R.D."/>
            <person name="Keri Z."/>
            <person name="LaButti K."/>
            <person name="Lipzen A."/>
            <person name="Lombard V."/>
            <person name="Magnuson J."/>
            <person name="Maillard F."/>
            <person name="Murat C."/>
            <person name="Nolan M."/>
            <person name="Ohm R.A."/>
            <person name="Pangilinan J."/>
            <person name="Pereira M.F."/>
            <person name="Perotto S."/>
            <person name="Peter M."/>
            <person name="Pfister S."/>
            <person name="Riley R."/>
            <person name="Sitrit Y."/>
            <person name="Stielow J.B."/>
            <person name="Szollosi G."/>
            <person name="Zifcakova L."/>
            <person name="Stursova M."/>
            <person name="Spatafora J.W."/>
            <person name="Tedersoo L."/>
            <person name="Vaario L.M."/>
            <person name="Yamada A."/>
            <person name="Yan M."/>
            <person name="Wang P."/>
            <person name="Xu J."/>
            <person name="Bruns T."/>
            <person name="Baldrian P."/>
            <person name="Vilgalys R."/>
            <person name="Dunand C."/>
            <person name="Henrissat B."/>
            <person name="Grigoriev I.V."/>
            <person name="Hibbett D."/>
            <person name="Nagy L.G."/>
            <person name="Martin F.M."/>
        </authorList>
    </citation>
    <scope>NUCLEOTIDE SEQUENCE</scope>
    <source>
        <strain evidence="1">P2</strain>
    </source>
</reference>
<keyword evidence="2" id="KW-1185">Reference proteome</keyword>
<gene>
    <name evidence="1" type="ORF">BDM02DRAFT_3172266</name>
</gene>
<dbReference type="Proteomes" id="UP000886501">
    <property type="component" value="Unassembled WGS sequence"/>
</dbReference>
<reference evidence="1" key="1">
    <citation type="submission" date="2019-10" db="EMBL/GenBank/DDBJ databases">
        <authorList>
            <consortium name="DOE Joint Genome Institute"/>
            <person name="Kuo A."/>
            <person name="Miyauchi S."/>
            <person name="Kiss E."/>
            <person name="Drula E."/>
            <person name="Kohler A."/>
            <person name="Sanchez-Garcia M."/>
            <person name="Andreopoulos B."/>
            <person name="Barry K.W."/>
            <person name="Bonito G."/>
            <person name="Buee M."/>
            <person name="Carver A."/>
            <person name="Chen C."/>
            <person name="Cichocki N."/>
            <person name="Clum A."/>
            <person name="Culley D."/>
            <person name="Crous P.W."/>
            <person name="Fauchery L."/>
            <person name="Girlanda M."/>
            <person name="Hayes R."/>
            <person name="Keri Z."/>
            <person name="Labutti K."/>
            <person name="Lipzen A."/>
            <person name="Lombard V."/>
            <person name="Magnuson J."/>
            <person name="Maillard F."/>
            <person name="Morin E."/>
            <person name="Murat C."/>
            <person name="Nolan M."/>
            <person name="Ohm R."/>
            <person name="Pangilinan J."/>
            <person name="Pereira M."/>
            <person name="Perotto S."/>
            <person name="Peter M."/>
            <person name="Riley R."/>
            <person name="Sitrit Y."/>
            <person name="Stielow B."/>
            <person name="Szollosi G."/>
            <person name="Zifcakova L."/>
            <person name="Stursova M."/>
            <person name="Spatafora J.W."/>
            <person name="Tedersoo L."/>
            <person name="Vaario L.-M."/>
            <person name="Yamada A."/>
            <person name="Yan M."/>
            <person name="Wang P."/>
            <person name="Xu J."/>
            <person name="Bruns T."/>
            <person name="Baldrian P."/>
            <person name="Vilgalys R."/>
            <person name="Henrissat B."/>
            <person name="Grigoriev I.V."/>
            <person name="Hibbett D."/>
            <person name="Nagy L.G."/>
            <person name="Martin F.M."/>
        </authorList>
    </citation>
    <scope>NUCLEOTIDE SEQUENCE</scope>
    <source>
        <strain evidence="1">P2</strain>
    </source>
</reference>
<comment type="caution">
    <text evidence="1">The sequence shown here is derived from an EMBL/GenBank/DDBJ whole genome shotgun (WGS) entry which is preliminary data.</text>
</comment>
<name>A0ACB6Z8X6_THEGA</name>
<sequence>MSPIPMYGFTYDPFPHGHYIHPFHDQTWDYSNDEGREHPRTVIEMRMCALSNAIREKPNWWEKIKDPALVKKWSEEALDQQKGVYRIRQLTKEMIDYVFQELHGYAYIRDPDTGIEVGPYERIWRSDSLIQSDLRDQLIAAVSPLESVPDAEKDWHPRSANQVLDLVHPSLYPIVYERTLVKYPQTGRCEALRPSRGGKYYVSQKFQWLPSDFAVAEDGTVTLASPCINNVHPQKHAALESIIPQLLERAVPLWEHVLSDLRRPLLPFRTKSKVENSLPDCLFAEGEGLDPGSDEEYDTRTDAWLSKHDLKLPDAREKYAGDLDVMKTPTVSLKGTTIQCIIKLANIVLTPEEPEYPGGKWHVEGMENEHIVSSFIYYYDCENITSSRLAFRRSTCEPEYHEQDDTLCMHVLYEITRDDRCVQELGSVETIEGRCIAFPNVYQHQVQPFRLEDPTKPGVRKIFVAFLVDPTYTIPSTTTIAPQQREIIREVMLTAGDSSLLCKLPTELIDMISGGNDGTMTRAEAEAYRLELMDERTVFVEASDSNYFGQEFNMCEH</sequence>
<organism evidence="1 2">
    <name type="scientific">Thelephora ganbajun</name>
    <name type="common">Ganba fungus</name>
    <dbReference type="NCBI Taxonomy" id="370292"/>
    <lineage>
        <taxon>Eukaryota</taxon>
        <taxon>Fungi</taxon>
        <taxon>Dikarya</taxon>
        <taxon>Basidiomycota</taxon>
        <taxon>Agaricomycotina</taxon>
        <taxon>Agaricomycetes</taxon>
        <taxon>Thelephorales</taxon>
        <taxon>Thelephoraceae</taxon>
        <taxon>Thelephora</taxon>
    </lineage>
</organism>
<proteinExistence type="predicted"/>
<accession>A0ACB6Z8X6</accession>
<protein>
    <submittedName>
        <fullName evidence="1">Uncharacterized protein</fullName>
    </submittedName>
</protein>
<evidence type="ECO:0000313" key="2">
    <source>
        <dbReference type="Proteomes" id="UP000886501"/>
    </source>
</evidence>